<evidence type="ECO:0000313" key="8">
    <source>
        <dbReference type="Proteomes" id="UP000054498"/>
    </source>
</evidence>
<organism evidence="7 8">
    <name type="scientific">Monoraphidium neglectum</name>
    <dbReference type="NCBI Taxonomy" id="145388"/>
    <lineage>
        <taxon>Eukaryota</taxon>
        <taxon>Viridiplantae</taxon>
        <taxon>Chlorophyta</taxon>
        <taxon>core chlorophytes</taxon>
        <taxon>Chlorophyceae</taxon>
        <taxon>CS clade</taxon>
        <taxon>Sphaeropleales</taxon>
        <taxon>Selenastraceae</taxon>
        <taxon>Monoraphidium</taxon>
    </lineage>
</organism>
<evidence type="ECO:0000256" key="3">
    <source>
        <dbReference type="ARBA" id="ARBA00022833"/>
    </source>
</evidence>
<name>A0A0D2K869_9CHLO</name>
<keyword evidence="8" id="KW-1185">Reference proteome</keyword>
<dbReference type="GO" id="GO:0008270">
    <property type="term" value="F:zinc ion binding"/>
    <property type="evidence" value="ECO:0007669"/>
    <property type="project" value="UniProtKB-KW"/>
</dbReference>
<keyword evidence="1" id="KW-0479">Metal-binding</keyword>
<proteinExistence type="predicted"/>
<sequence length="527" mass="55054">MEVVRRQLASDSDAFESALRLVRALLSYHAHPRLLEAALAVLGDGTSVLLGGGGVRLGDPSLDNRLSVLARLLVTCGDEQHAAVAAAVAKHGFIGLLLKALINQSFDIKANSITVLFELCTCPRSRAAVSAHPAALATLANALRAAGAAAGAANGDEAHGFALLADDALLVIRRLIAHSAAAGDAFAKMALAPSGSGILDALERQLAAPLGGEHPHISNRRPLRVLAAAATALDAITRTASRCGRLAALQKRRILVLGAAQALVRVAHVFQRDGHPRGGGPPEQNERWVLNEAKMLLAALDCLTDVTADGGGADAALAALRESGPEAVEALKDAAARAATALVAAWPDDGAETHEQRLHDEAFAAMLMRLSLRYEDLKQQQQQPQQPQQQQLPHLEQSRPNEHHQQQQHQQNSADSTTSSGRSRGDRATGVDPAPAGSAKPAVSSSSRALPAVGEGSSEQGRGPASGNECAACAKTPADGARLRLCRGCRSVRYCSLECMRSAWPGHRQACQERQATASVAPAPQAV</sequence>
<dbReference type="AlphaFoldDB" id="A0A0D2K869"/>
<dbReference type="Gene3D" id="6.10.140.2220">
    <property type="match status" value="1"/>
</dbReference>
<dbReference type="InterPro" id="IPR016024">
    <property type="entry name" value="ARM-type_fold"/>
</dbReference>
<dbReference type="EMBL" id="KK100373">
    <property type="protein sequence ID" value="KIZ06428.1"/>
    <property type="molecule type" value="Genomic_DNA"/>
</dbReference>
<evidence type="ECO:0000256" key="2">
    <source>
        <dbReference type="ARBA" id="ARBA00022771"/>
    </source>
</evidence>
<evidence type="ECO:0000313" key="7">
    <source>
        <dbReference type="EMBL" id="KIZ06428.1"/>
    </source>
</evidence>
<dbReference type="PROSITE" id="PS01360">
    <property type="entry name" value="ZF_MYND_1"/>
    <property type="match status" value="1"/>
</dbReference>
<keyword evidence="3" id="KW-0862">Zinc</keyword>
<accession>A0A0D2K869</accession>
<dbReference type="KEGG" id="mng:MNEG_1526"/>
<reference evidence="7 8" key="1">
    <citation type="journal article" date="2013" name="BMC Genomics">
        <title>Reconstruction of the lipid metabolism for the microalga Monoraphidium neglectum from its genome sequence reveals characteristics suitable for biofuel production.</title>
        <authorList>
            <person name="Bogen C."/>
            <person name="Al-Dilaimi A."/>
            <person name="Albersmeier A."/>
            <person name="Wichmann J."/>
            <person name="Grundmann M."/>
            <person name="Rupp O."/>
            <person name="Lauersen K.J."/>
            <person name="Blifernez-Klassen O."/>
            <person name="Kalinowski J."/>
            <person name="Goesmann A."/>
            <person name="Mussgnug J.H."/>
            <person name="Kruse O."/>
        </authorList>
    </citation>
    <scope>NUCLEOTIDE SEQUENCE [LARGE SCALE GENOMIC DNA]</scope>
    <source>
        <strain evidence="7 8">SAG 48.87</strain>
    </source>
</reference>
<protein>
    <recommendedName>
        <fullName evidence="6">MYND-type domain-containing protein</fullName>
    </recommendedName>
</protein>
<keyword evidence="2 4" id="KW-0863">Zinc-finger</keyword>
<dbReference type="STRING" id="145388.A0A0D2K869"/>
<feature type="region of interest" description="Disordered" evidence="5">
    <location>
        <begin position="377"/>
        <end position="470"/>
    </location>
</feature>
<evidence type="ECO:0000259" key="6">
    <source>
        <dbReference type="PROSITE" id="PS50865"/>
    </source>
</evidence>
<dbReference type="GO" id="GO:0000981">
    <property type="term" value="F:DNA-binding transcription factor activity, RNA polymerase II-specific"/>
    <property type="evidence" value="ECO:0007669"/>
    <property type="project" value="TreeGrafter"/>
</dbReference>
<dbReference type="Proteomes" id="UP000054498">
    <property type="component" value="Unassembled WGS sequence"/>
</dbReference>
<gene>
    <name evidence="7" type="ORF">MNEG_1526</name>
</gene>
<dbReference type="InterPro" id="IPR024119">
    <property type="entry name" value="TF_DEAF-1"/>
</dbReference>
<dbReference type="PROSITE" id="PS50865">
    <property type="entry name" value="ZF_MYND_2"/>
    <property type="match status" value="1"/>
</dbReference>
<dbReference type="RefSeq" id="XP_013905447.1">
    <property type="nucleotide sequence ID" value="XM_014049993.1"/>
</dbReference>
<feature type="compositionally biased region" description="Basic and acidic residues" evidence="5">
    <location>
        <begin position="396"/>
        <end position="405"/>
    </location>
</feature>
<feature type="compositionally biased region" description="Low complexity" evidence="5">
    <location>
        <begin position="379"/>
        <end position="391"/>
    </location>
</feature>
<dbReference type="OrthoDB" id="432970at2759"/>
<feature type="domain" description="MYND-type" evidence="6">
    <location>
        <begin position="470"/>
        <end position="511"/>
    </location>
</feature>
<dbReference type="Pfam" id="PF01753">
    <property type="entry name" value="zf-MYND"/>
    <property type="match status" value="1"/>
</dbReference>
<feature type="compositionally biased region" description="Low complexity" evidence="5">
    <location>
        <begin position="407"/>
        <end position="422"/>
    </location>
</feature>
<dbReference type="PANTHER" id="PTHR10237">
    <property type="entry name" value="DEFORMED EPIDERMAL AUTOREGULATORY FACTOR 1 HOMOLOG SUPPRESSIN"/>
    <property type="match status" value="1"/>
</dbReference>
<dbReference type="SUPFAM" id="SSF144232">
    <property type="entry name" value="HIT/MYND zinc finger-like"/>
    <property type="match status" value="1"/>
</dbReference>
<dbReference type="SUPFAM" id="SSF48371">
    <property type="entry name" value="ARM repeat"/>
    <property type="match status" value="1"/>
</dbReference>
<dbReference type="GO" id="GO:0005634">
    <property type="term" value="C:nucleus"/>
    <property type="evidence" value="ECO:0007669"/>
    <property type="project" value="TreeGrafter"/>
</dbReference>
<dbReference type="GeneID" id="25732903"/>
<evidence type="ECO:0000256" key="4">
    <source>
        <dbReference type="PROSITE-ProRule" id="PRU00134"/>
    </source>
</evidence>
<evidence type="ECO:0000256" key="1">
    <source>
        <dbReference type="ARBA" id="ARBA00022723"/>
    </source>
</evidence>
<dbReference type="InterPro" id="IPR002893">
    <property type="entry name" value="Znf_MYND"/>
</dbReference>
<evidence type="ECO:0000256" key="5">
    <source>
        <dbReference type="SAM" id="MobiDB-lite"/>
    </source>
</evidence>
<dbReference type="PANTHER" id="PTHR10237:SF15">
    <property type="entry name" value="LD37257P"/>
    <property type="match status" value="1"/>
</dbReference>